<sequence length="1018" mass="109137">MMARPRPHWLDLRAIGVTPAAVATVLLLTLAGQIGYFGFLMIMKAMSDAMHGTPNIGTYGAMLGLFIGITVLSEIYLLHRGRMLRAGAERFSLKLRAEALQSSIRNAVRADIAGGVAVLQDVTTVQNFATGPTLVGALDLVGAALALAALFYIDDGFGWIATLGILTTIALAFVNKAATERQSVQAAHRIAATSGELGSEFAHPDTFRGLGQLAASVFRWHRRYSQALDQADAAHARRDAIEQTEHLVSSLFVLALLVRGVALVFEGTGSMGLVLCAFFGGYKAMAPFSNILRYWSSWSSGLGAWRRLRRVLRENAAPAVEPPDPAAPPGLVAEGLGFWPEGRDTPIIRNISFALPPGSVTLVQGRNGAGKSTLLRLILGLLEPTSGRVLLRGQNTYFCDRELLGVRIGYLPQDIQLLDADVQANIGRGPDAPLEAVVTAARAAGVHDMIGRLPQGYATLCSMLSAGQRRLIALARALHGGPELLVLDEPEEALDGPARRMLLAAVERVRLAGGVVLIVTHDPAGWTDLARYALRLGPGGEWALTEQQRPELTEPTAMARSPMAPVEPSDLAPALHELVAASAPGPTVSMTMRTALLTLGLTLVPFIGWATMTRMEQAVVAAGQLVPDGRRKTVNLLEPGILHQLLVQEGSVVQAGQPLLQLDITQAEAEAGRSRAAYWGGRAKLARLRAEQAEQRQLAFPSELQAEAAANPAIAIFLRAEQALFAARWASFDGQSGVQERAITQLQEQVADARAQREGAGRQLMAVREQIAGYNQLLAQGYASRFTVLNLQQQEAGFVATIGQANAQEAQLREGIIQAQRQLEGLRLVRLSEIANDSQATEAATVTALQKLRSAQDILTRREMLAPEAGKVTNIQAFTPGASIQAGQPILDLVPAEDRLIVELQVQPTDIDQVGLGQRAKIRLTSFRQNAPPLLPGHVIAIAPDALAIRAGQLVYPVRVALEPGALNLMPQRSVAAGMPVEAFLLGESRTPLGYFWEPIRGSARRSTFPPKPQAPTE</sequence>
<dbReference type="InterPro" id="IPR017871">
    <property type="entry name" value="ABC_transporter-like_CS"/>
</dbReference>
<evidence type="ECO:0000256" key="10">
    <source>
        <dbReference type="ARBA" id="ARBA00022989"/>
    </source>
</evidence>
<feature type="domain" description="ABC transporter" evidence="13">
    <location>
        <begin position="331"/>
        <end position="563"/>
    </location>
</feature>
<comment type="caution">
    <text evidence="12">Lacks conserved residue(s) required for the propagation of feature annotation.</text>
</comment>
<evidence type="ECO:0000256" key="4">
    <source>
        <dbReference type="ARBA" id="ARBA00022448"/>
    </source>
</evidence>
<dbReference type="PANTHER" id="PTHR30386">
    <property type="entry name" value="MEMBRANE FUSION SUBUNIT OF EMRAB-TOLC MULTIDRUG EFFLUX PUMP"/>
    <property type="match status" value="1"/>
</dbReference>
<dbReference type="Pfam" id="PF00005">
    <property type="entry name" value="ABC_tran"/>
    <property type="match status" value="1"/>
</dbReference>
<dbReference type="NCBIfam" id="TIGR01843">
    <property type="entry name" value="type_I_hlyD"/>
    <property type="match status" value="1"/>
</dbReference>
<dbReference type="RefSeq" id="WP_202835946.1">
    <property type="nucleotide sequence ID" value="NZ_JAETWB010000088.1"/>
</dbReference>
<evidence type="ECO:0000256" key="1">
    <source>
        <dbReference type="ARBA" id="ARBA00004377"/>
    </source>
</evidence>
<evidence type="ECO:0000256" key="3">
    <source>
        <dbReference type="ARBA" id="ARBA00009477"/>
    </source>
</evidence>
<comment type="subcellular location">
    <subcellularLocation>
        <location evidence="1 12">Cell inner membrane</location>
        <topology evidence="1 12">Single-pass membrane protein</topology>
    </subcellularLocation>
    <subcellularLocation>
        <location evidence="2">Cell membrane</location>
        <topology evidence="2">Multi-pass membrane protein</topology>
    </subcellularLocation>
</comment>
<feature type="transmembrane region" description="Helical" evidence="12">
    <location>
        <begin position="247"/>
        <end position="265"/>
    </location>
</feature>
<keyword evidence="5 12" id="KW-1003">Cell membrane</keyword>
<feature type="domain" description="ABC transmembrane type-1" evidence="14">
    <location>
        <begin position="23"/>
        <end position="300"/>
    </location>
</feature>
<keyword evidence="4 12" id="KW-0813">Transport</keyword>
<dbReference type="Proteomes" id="UP000660885">
    <property type="component" value="Unassembled WGS sequence"/>
</dbReference>
<dbReference type="PANTHER" id="PTHR30386:SF17">
    <property type="entry name" value="ALKALINE PROTEASE SECRETION PROTEIN APRE"/>
    <property type="match status" value="1"/>
</dbReference>
<keyword evidence="16" id="KW-1185">Reference proteome</keyword>
<dbReference type="Gene3D" id="3.40.50.300">
    <property type="entry name" value="P-loop containing nucleotide triphosphate hydrolases"/>
    <property type="match status" value="1"/>
</dbReference>
<dbReference type="SUPFAM" id="SSF90123">
    <property type="entry name" value="ABC transporter transmembrane region"/>
    <property type="match status" value="1"/>
</dbReference>
<dbReference type="PROSITE" id="PS50929">
    <property type="entry name" value="ABC_TM1F"/>
    <property type="match status" value="1"/>
</dbReference>
<evidence type="ECO:0000256" key="2">
    <source>
        <dbReference type="ARBA" id="ARBA00004651"/>
    </source>
</evidence>
<dbReference type="InterPro" id="IPR010129">
    <property type="entry name" value="T1SS_HlyD"/>
</dbReference>
<dbReference type="PROSITE" id="PS50893">
    <property type="entry name" value="ABC_TRANSPORTER_2"/>
    <property type="match status" value="1"/>
</dbReference>
<dbReference type="InterPro" id="IPR027417">
    <property type="entry name" value="P-loop_NTPase"/>
</dbReference>
<evidence type="ECO:0000313" key="15">
    <source>
        <dbReference type="EMBL" id="MBL6082613.1"/>
    </source>
</evidence>
<dbReference type="InterPro" id="IPR036640">
    <property type="entry name" value="ABC1_TM_sf"/>
</dbReference>
<evidence type="ECO:0000259" key="14">
    <source>
        <dbReference type="PROSITE" id="PS50929"/>
    </source>
</evidence>
<evidence type="ECO:0000256" key="5">
    <source>
        <dbReference type="ARBA" id="ARBA00022475"/>
    </source>
</evidence>
<dbReference type="PROSITE" id="PS00211">
    <property type="entry name" value="ABC_TRANSPORTER_1"/>
    <property type="match status" value="1"/>
</dbReference>
<dbReference type="PRINTS" id="PR01490">
    <property type="entry name" value="RTXTOXIND"/>
</dbReference>
<name>A0ABS1UD69_9PROT</name>
<dbReference type="EMBL" id="JAETWB010000088">
    <property type="protein sequence ID" value="MBL6082613.1"/>
    <property type="molecule type" value="Genomic_DNA"/>
</dbReference>
<feature type="transmembrane region" description="Helical" evidence="12">
    <location>
        <begin position="159"/>
        <end position="178"/>
    </location>
</feature>
<dbReference type="SMART" id="SM00382">
    <property type="entry name" value="AAA"/>
    <property type="match status" value="1"/>
</dbReference>
<protein>
    <recommendedName>
        <fullName evidence="12">Membrane fusion protein (MFP) family protein</fullName>
    </recommendedName>
</protein>
<evidence type="ECO:0000256" key="7">
    <source>
        <dbReference type="ARBA" id="ARBA00022692"/>
    </source>
</evidence>
<dbReference type="InterPro" id="IPR003439">
    <property type="entry name" value="ABC_transporter-like_ATP-bd"/>
</dbReference>
<dbReference type="InterPro" id="IPR011527">
    <property type="entry name" value="ABC1_TM_dom"/>
</dbReference>
<feature type="transmembrane region" description="Helical" evidence="12">
    <location>
        <begin position="56"/>
        <end position="78"/>
    </location>
</feature>
<keyword evidence="10 12" id="KW-1133">Transmembrane helix</keyword>
<evidence type="ECO:0000256" key="12">
    <source>
        <dbReference type="RuleBase" id="RU365093"/>
    </source>
</evidence>
<gene>
    <name evidence="15" type="ORF">JMJ56_32115</name>
</gene>
<evidence type="ECO:0000256" key="6">
    <source>
        <dbReference type="ARBA" id="ARBA00022519"/>
    </source>
</evidence>
<evidence type="ECO:0000256" key="9">
    <source>
        <dbReference type="ARBA" id="ARBA00022840"/>
    </source>
</evidence>
<evidence type="ECO:0000259" key="13">
    <source>
        <dbReference type="PROSITE" id="PS50893"/>
    </source>
</evidence>
<keyword evidence="9" id="KW-0067">ATP-binding</keyword>
<dbReference type="SUPFAM" id="SSF111369">
    <property type="entry name" value="HlyD-like secretion proteins"/>
    <property type="match status" value="1"/>
</dbReference>
<feature type="transmembrane region" description="Helical" evidence="12">
    <location>
        <begin position="134"/>
        <end position="153"/>
    </location>
</feature>
<reference evidence="15 16" key="1">
    <citation type="submission" date="2021-01" db="EMBL/GenBank/DDBJ databases">
        <title>Belnapia mucosa sp. nov. and Belnapia arida sp. nov., isolated from the Tabernas Desert (Almeria, Spain).</title>
        <authorList>
            <person name="Molina-Menor E."/>
            <person name="Vidal-Verdu A."/>
            <person name="Calonge A."/>
            <person name="Satari L."/>
            <person name="Pereto J."/>
            <person name="Porcar M."/>
        </authorList>
    </citation>
    <scope>NUCLEOTIDE SEQUENCE [LARGE SCALE GENOMIC DNA]</scope>
    <source>
        <strain evidence="15 16">T18</strain>
    </source>
</reference>
<comment type="caution">
    <text evidence="15">The sequence shown here is derived from an EMBL/GenBank/DDBJ whole genome shotgun (WGS) entry which is preliminary data.</text>
</comment>
<evidence type="ECO:0000313" key="16">
    <source>
        <dbReference type="Proteomes" id="UP000660885"/>
    </source>
</evidence>
<keyword evidence="8" id="KW-0547">Nucleotide-binding</keyword>
<dbReference type="InterPro" id="IPR058982">
    <property type="entry name" value="Beta-barrel_AprE"/>
</dbReference>
<comment type="similarity">
    <text evidence="3 12">Belongs to the membrane fusion protein (MFP) (TC 8.A.1) family.</text>
</comment>
<feature type="transmembrane region" description="Helical" evidence="12">
    <location>
        <begin position="12"/>
        <end position="36"/>
    </location>
</feature>
<dbReference type="InterPro" id="IPR058781">
    <property type="entry name" value="HH_AprE-like"/>
</dbReference>
<proteinExistence type="inferred from homology"/>
<dbReference type="InterPro" id="IPR003593">
    <property type="entry name" value="AAA+_ATPase"/>
</dbReference>
<accession>A0ABS1UD69</accession>
<dbReference type="Pfam" id="PF26002">
    <property type="entry name" value="Beta-barrel_AprE"/>
    <property type="match status" value="1"/>
</dbReference>
<evidence type="ECO:0000256" key="11">
    <source>
        <dbReference type="ARBA" id="ARBA00023136"/>
    </source>
</evidence>
<dbReference type="Pfam" id="PF25994">
    <property type="entry name" value="HH_AprE"/>
    <property type="match status" value="1"/>
</dbReference>
<dbReference type="InterPro" id="IPR050739">
    <property type="entry name" value="MFP"/>
</dbReference>
<keyword evidence="11 12" id="KW-0472">Membrane</keyword>
<dbReference type="Gene3D" id="1.20.1560.10">
    <property type="entry name" value="ABC transporter type 1, transmembrane domain"/>
    <property type="match status" value="1"/>
</dbReference>
<dbReference type="SUPFAM" id="SSF52540">
    <property type="entry name" value="P-loop containing nucleoside triphosphate hydrolases"/>
    <property type="match status" value="1"/>
</dbReference>
<evidence type="ECO:0000256" key="8">
    <source>
        <dbReference type="ARBA" id="ARBA00022741"/>
    </source>
</evidence>
<organism evidence="15 16">
    <name type="scientific">Belnapia arida</name>
    <dbReference type="NCBI Taxonomy" id="2804533"/>
    <lineage>
        <taxon>Bacteria</taxon>
        <taxon>Pseudomonadati</taxon>
        <taxon>Pseudomonadota</taxon>
        <taxon>Alphaproteobacteria</taxon>
        <taxon>Acetobacterales</taxon>
        <taxon>Roseomonadaceae</taxon>
        <taxon>Belnapia</taxon>
    </lineage>
</organism>
<keyword evidence="7 12" id="KW-0812">Transmembrane</keyword>
<keyword evidence="6 12" id="KW-0997">Cell inner membrane</keyword>
<dbReference type="Gene3D" id="2.40.30.170">
    <property type="match status" value="1"/>
</dbReference>